<evidence type="ECO:0000256" key="1">
    <source>
        <dbReference type="SAM" id="SignalP"/>
    </source>
</evidence>
<feature type="signal peptide" evidence="1">
    <location>
        <begin position="1"/>
        <end position="30"/>
    </location>
</feature>
<evidence type="ECO:0000313" key="2">
    <source>
        <dbReference type="EMBL" id="MBP2379627.1"/>
    </source>
</evidence>
<name>A0ABS4WTT5_9MICO</name>
<accession>A0ABS4WTT5</accession>
<dbReference type="Proteomes" id="UP000703720">
    <property type="component" value="Unassembled WGS sequence"/>
</dbReference>
<protein>
    <submittedName>
        <fullName evidence="2">Uncharacterized protein</fullName>
    </submittedName>
</protein>
<proteinExistence type="predicted"/>
<evidence type="ECO:0000313" key="3">
    <source>
        <dbReference type="Proteomes" id="UP000703720"/>
    </source>
</evidence>
<reference evidence="2 3" key="1">
    <citation type="submission" date="2021-03" db="EMBL/GenBank/DDBJ databases">
        <title>Sequencing the genomes of 1000 actinobacteria strains.</title>
        <authorList>
            <person name="Klenk H.-P."/>
        </authorList>
    </citation>
    <scope>NUCLEOTIDE SEQUENCE [LARGE SCALE GENOMIC DNA]</scope>
    <source>
        <strain evidence="2 3">DSM 13468</strain>
    </source>
</reference>
<dbReference type="RefSeq" id="WP_210098679.1">
    <property type="nucleotide sequence ID" value="NZ_BAAAIO010000002.1"/>
</dbReference>
<comment type="caution">
    <text evidence="2">The sequence shown here is derived from an EMBL/GenBank/DDBJ whole genome shotgun (WGS) entry which is preliminary data.</text>
</comment>
<dbReference type="EMBL" id="JAGIOA010000001">
    <property type="protein sequence ID" value="MBP2379627.1"/>
    <property type="molecule type" value="Genomic_DNA"/>
</dbReference>
<gene>
    <name evidence="2" type="ORF">JOF42_003122</name>
</gene>
<organism evidence="2 3">
    <name type="scientific">Microbacterium phyllosphaerae</name>
    <dbReference type="NCBI Taxonomy" id="124798"/>
    <lineage>
        <taxon>Bacteria</taxon>
        <taxon>Bacillati</taxon>
        <taxon>Actinomycetota</taxon>
        <taxon>Actinomycetes</taxon>
        <taxon>Micrococcales</taxon>
        <taxon>Microbacteriaceae</taxon>
        <taxon>Microbacterium</taxon>
    </lineage>
</organism>
<sequence length="215" mass="21832">MTDARAVASRILAIVLGATAAVVCAPPAWAAPTTEIVQGDVLRIVSVADWEAASDMLPGQTMQWDVTVSAEASDPGVIRVGVSASGDAAIVVDVRACAQEWDPTGCSSGASELMAAWPVPRDGTETPLAEMTDSEVMHLRLEVRLERADPGTTQVRVHASGAGETVVVGPDGGLATTGLTPVVPWSLGVAAVLVGGGLTIAARTRRGSTAGEDAP</sequence>
<keyword evidence="1" id="KW-0732">Signal</keyword>
<keyword evidence="3" id="KW-1185">Reference proteome</keyword>
<feature type="chain" id="PRO_5045559691" evidence="1">
    <location>
        <begin position="31"/>
        <end position="215"/>
    </location>
</feature>